<proteinExistence type="predicted"/>
<evidence type="ECO:0000313" key="2">
    <source>
        <dbReference type="EMBL" id="EFH51773.1"/>
    </source>
</evidence>
<dbReference type="GO" id="GO:0004523">
    <property type="term" value="F:RNA-DNA hybrid ribonuclease activity"/>
    <property type="evidence" value="ECO:0007669"/>
    <property type="project" value="InterPro"/>
</dbReference>
<protein>
    <submittedName>
        <fullName evidence="2">Predicted protein</fullName>
    </submittedName>
</protein>
<evidence type="ECO:0000259" key="1">
    <source>
        <dbReference type="Pfam" id="PF13456"/>
    </source>
</evidence>
<feature type="domain" description="RNase H type-1" evidence="1">
    <location>
        <begin position="13"/>
        <end position="54"/>
    </location>
</feature>
<dbReference type="Pfam" id="PF13456">
    <property type="entry name" value="RVT_3"/>
    <property type="match status" value="1"/>
</dbReference>
<dbReference type="InterPro" id="IPR002156">
    <property type="entry name" value="RNaseH_domain"/>
</dbReference>
<dbReference type="HOGENOM" id="CLU_2597075_0_0_1"/>
<dbReference type="AlphaFoldDB" id="D7LNY1"/>
<feature type="non-terminal residue" evidence="2">
    <location>
        <position position="80"/>
    </location>
</feature>
<accession>D7LNY1</accession>
<dbReference type="Proteomes" id="UP000008694">
    <property type="component" value="Unassembled WGS sequence"/>
</dbReference>
<organism evidence="3">
    <name type="scientific">Arabidopsis lyrata subsp. lyrata</name>
    <name type="common">Lyre-leaved rock-cress</name>
    <dbReference type="NCBI Taxonomy" id="81972"/>
    <lineage>
        <taxon>Eukaryota</taxon>
        <taxon>Viridiplantae</taxon>
        <taxon>Streptophyta</taxon>
        <taxon>Embryophyta</taxon>
        <taxon>Tracheophyta</taxon>
        <taxon>Spermatophyta</taxon>
        <taxon>Magnoliopsida</taxon>
        <taxon>eudicotyledons</taxon>
        <taxon>Gunneridae</taxon>
        <taxon>Pentapetalae</taxon>
        <taxon>rosids</taxon>
        <taxon>malvids</taxon>
        <taxon>Brassicales</taxon>
        <taxon>Brassicaceae</taxon>
        <taxon>Camelineae</taxon>
        <taxon>Arabidopsis</taxon>
    </lineage>
</organism>
<evidence type="ECO:0000313" key="3">
    <source>
        <dbReference type="Proteomes" id="UP000008694"/>
    </source>
</evidence>
<gene>
    <name evidence="2" type="ORF">ARALYDRAFT_664833</name>
</gene>
<name>D7LNY1_ARALL</name>
<keyword evidence="3" id="KW-1185">Reference proteome</keyword>
<dbReference type="eggNOG" id="KOG1075">
    <property type="taxonomic scope" value="Eukaryota"/>
</dbReference>
<reference evidence="3" key="1">
    <citation type="journal article" date="2011" name="Nat. Genet.">
        <title>The Arabidopsis lyrata genome sequence and the basis of rapid genome size change.</title>
        <authorList>
            <person name="Hu T.T."/>
            <person name="Pattyn P."/>
            <person name="Bakker E.G."/>
            <person name="Cao J."/>
            <person name="Cheng J.-F."/>
            <person name="Clark R.M."/>
            <person name="Fahlgren N."/>
            <person name="Fawcett J.A."/>
            <person name="Grimwood J."/>
            <person name="Gundlach H."/>
            <person name="Haberer G."/>
            <person name="Hollister J.D."/>
            <person name="Ossowski S."/>
            <person name="Ottilar R.P."/>
            <person name="Salamov A.A."/>
            <person name="Schneeberger K."/>
            <person name="Spannagl M."/>
            <person name="Wang X."/>
            <person name="Yang L."/>
            <person name="Nasrallah M.E."/>
            <person name="Bergelson J."/>
            <person name="Carrington J.C."/>
            <person name="Gaut B.S."/>
            <person name="Schmutz J."/>
            <person name="Mayer K.F.X."/>
            <person name="Van de Peer Y."/>
            <person name="Grigoriev I.V."/>
            <person name="Nordborg M."/>
            <person name="Weigel D."/>
            <person name="Guo Y.-L."/>
        </authorList>
    </citation>
    <scope>NUCLEOTIDE SEQUENCE [LARGE SCALE GENOMIC DNA]</scope>
    <source>
        <strain evidence="3">cv. MN47</strain>
    </source>
</reference>
<dbReference type="Gramene" id="Al_scaffold_0005_868">
    <property type="protein sequence ID" value="Al_scaffold_0005_868"/>
    <property type="gene ID" value="Al_scaffold_0005_868"/>
</dbReference>
<dbReference type="GO" id="GO:0003676">
    <property type="term" value="F:nucleic acid binding"/>
    <property type="evidence" value="ECO:0007669"/>
    <property type="project" value="InterPro"/>
</dbReference>
<dbReference type="EMBL" id="GL348717">
    <property type="protein sequence ID" value="EFH51773.1"/>
    <property type="molecule type" value="Genomic_DNA"/>
</dbReference>
<sequence>MERVNTTTSRQLSSLNFGMHNWIRDITHWQSKFESVRFLWTGRAQNKAADQLSKSPLPPNTDFVFHFITPRQIKEENNLG</sequence>